<dbReference type="InterPro" id="IPR007232">
    <property type="entry name" value="Rad52_Rad59_Rad22"/>
</dbReference>
<evidence type="ECO:0000256" key="2">
    <source>
        <dbReference type="ARBA" id="ARBA00022763"/>
    </source>
</evidence>
<sequence length="300" mass="34352">MFNANQLKVLNSELDSSRIKTREKGNVSLSYIEGFDVIDTANLIFGYGNWSYLISKLEQVSQEQNHNQNFVVCYKAVVKLIVKDENHTKSISRQDVGFGSGVAKALNDAYENAGKEAVTDGLKRAMRSFGNQFGNSLYDKSRNQQNQDSSYQANQNQNYNQRAPQNNQQQQHAYQNENVNSRATNPNFKNVGNQQQARQNQTQNQTMQQQVQNPNNRNVHQNSNHQQNNPQQNSFQNNQSFDQYEYQGLYNLGLDVIEQNGFLIVIGENQYAYKDSIKACGFRFDSKSKTWYKPIEQGVA</sequence>
<dbReference type="EMBL" id="CP032097">
    <property type="protein sequence ID" value="AXX95726.1"/>
    <property type="molecule type" value="Genomic_DNA"/>
</dbReference>
<dbReference type="Proteomes" id="UP000290588">
    <property type="component" value="Unassembled WGS sequence"/>
</dbReference>
<evidence type="ECO:0000256" key="3">
    <source>
        <dbReference type="ARBA" id="ARBA00023172"/>
    </source>
</evidence>
<dbReference type="AlphaFoldDB" id="A0A347UA48"/>
<dbReference type="PANTHER" id="PTHR12132:SF1">
    <property type="entry name" value="DNA REPAIR PROTEIN RAD52 HOMOLOG"/>
    <property type="match status" value="1"/>
</dbReference>
<evidence type="ECO:0000313" key="7">
    <source>
        <dbReference type="EMBL" id="RXI31402.1"/>
    </source>
</evidence>
<feature type="compositionally biased region" description="Low complexity" evidence="5">
    <location>
        <begin position="143"/>
        <end position="153"/>
    </location>
</feature>
<dbReference type="KEGG" id="aell:AELL_2084"/>
<dbReference type="InterPro" id="IPR041247">
    <property type="entry name" value="Rad52_fam"/>
</dbReference>
<dbReference type="GO" id="GO:0000724">
    <property type="term" value="P:double-strand break repair via homologous recombination"/>
    <property type="evidence" value="ECO:0007669"/>
    <property type="project" value="TreeGrafter"/>
</dbReference>
<dbReference type="GO" id="GO:0045002">
    <property type="term" value="P:double-strand break repair via single-strand annealing"/>
    <property type="evidence" value="ECO:0007669"/>
    <property type="project" value="TreeGrafter"/>
</dbReference>
<evidence type="ECO:0000256" key="4">
    <source>
        <dbReference type="ARBA" id="ARBA00023204"/>
    </source>
</evidence>
<feature type="compositionally biased region" description="Low complexity" evidence="5">
    <location>
        <begin position="190"/>
        <end position="236"/>
    </location>
</feature>
<evidence type="ECO:0000313" key="8">
    <source>
        <dbReference type="Proteomes" id="UP000262582"/>
    </source>
</evidence>
<dbReference type="Proteomes" id="UP000262582">
    <property type="component" value="Chromosome"/>
</dbReference>
<dbReference type="RefSeq" id="WP_118917894.1">
    <property type="nucleotide sequence ID" value="NZ_CP032097.1"/>
</dbReference>
<evidence type="ECO:0000313" key="6">
    <source>
        <dbReference type="EMBL" id="AXX95726.1"/>
    </source>
</evidence>
<keyword evidence="4" id="KW-0234">DNA repair</keyword>
<reference evidence="6 8" key="2">
    <citation type="submission" date="2018-08" db="EMBL/GenBank/DDBJ databases">
        <title>Complete genome of the Arcobacter ellisii type strain LMG 26155.</title>
        <authorList>
            <person name="Miller W.G."/>
            <person name="Yee E."/>
            <person name="Bono J.L."/>
        </authorList>
    </citation>
    <scope>NUCLEOTIDE SEQUENCE [LARGE SCALE GENOMIC DNA]</scope>
    <source>
        <strain evidence="6 8">LMG 26155</strain>
    </source>
</reference>
<dbReference type="Pfam" id="PF04098">
    <property type="entry name" value="Rad52_Rad22"/>
    <property type="match status" value="1"/>
</dbReference>
<dbReference type="PANTHER" id="PTHR12132">
    <property type="entry name" value="DNA REPAIR AND RECOMBINATION PROTEIN RAD52, RAD59"/>
    <property type="match status" value="1"/>
</dbReference>
<evidence type="ECO:0000256" key="5">
    <source>
        <dbReference type="SAM" id="MobiDB-lite"/>
    </source>
</evidence>
<feature type="region of interest" description="Disordered" evidence="5">
    <location>
        <begin position="180"/>
        <end position="236"/>
    </location>
</feature>
<comment type="similarity">
    <text evidence="1">Belongs to the RAD52 family.</text>
</comment>
<dbReference type="InterPro" id="IPR042525">
    <property type="entry name" value="Rad52_Rad59_Rad22_sf"/>
</dbReference>
<keyword evidence="3" id="KW-0233">DNA recombination</keyword>
<name>A0A347UA48_9BACT</name>
<feature type="region of interest" description="Disordered" evidence="5">
    <location>
        <begin position="133"/>
        <end position="153"/>
    </location>
</feature>
<proteinExistence type="inferred from homology"/>
<evidence type="ECO:0000313" key="9">
    <source>
        <dbReference type="Proteomes" id="UP000290588"/>
    </source>
</evidence>
<dbReference type="OrthoDB" id="149299at2"/>
<keyword evidence="2" id="KW-0227">DNA damage</keyword>
<dbReference type="EMBL" id="NXIG01000004">
    <property type="protein sequence ID" value="RXI31402.1"/>
    <property type="molecule type" value="Genomic_DNA"/>
</dbReference>
<dbReference type="SUPFAM" id="SSF54768">
    <property type="entry name" value="dsRNA-binding domain-like"/>
    <property type="match status" value="1"/>
</dbReference>
<gene>
    <name evidence="6" type="ORF">AELL_2084</name>
    <name evidence="7" type="ORF">CP962_04620</name>
</gene>
<protein>
    <submittedName>
        <fullName evidence="7">DNA repair protein Rad52</fullName>
    </submittedName>
    <submittedName>
        <fullName evidence="6">Rad52/22 family double-strand break repair protein</fullName>
    </submittedName>
</protein>
<accession>A0A347UA48</accession>
<organism evidence="7 9">
    <name type="scientific">Arcobacter ellisii</name>
    <dbReference type="NCBI Taxonomy" id="913109"/>
    <lineage>
        <taxon>Bacteria</taxon>
        <taxon>Pseudomonadati</taxon>
        <taxon>Campylobacterota</taxon>
        <taxon>Epsilonproteobacteria</taxon>
        <taxon>Campylobacterales</taxon>
        <taxon>Arcobacteraceae</taxon>
        <taxon>Arcobacter</taxon>
    </lineage>
</organism>
<dbReference type="GO" id="GO:0006312">
    <property type="term" value="P:mitotic recombination"/>
    <property type="evidence" value="ECO:0007669"/>
    <property type="project" value="TreeGrafter"/>
</dbReference>
<reference evidence="7 9" key="1">
    <citation type="submission" date="2017-09" db="EMBL/GenBank/DDBJ databases">
        <title>Genomics of the genus Arcobacter.</title>
        <authorList>
            <person name="Perez-Cataluna A."/>
            <person name="Figueras M.J."/>
            <person name="Salas-Masso N."/>
        </authorList>
    </citation>
    <scope>NUCLEOTIDE SEQUENCE [LARGE SCALE GENOMIC DNA]</scope>
    <source>
        <strain evidence="7 9">CECT 7837</strain>
    </source>
</reference>
<keyword evidence="8" id="KW-1185">Reference proteome</keyword>
<dbReference type="Gene3D" id="3.30.390.80">
    <property type="entry name" value="DNA repair protein Rad52/59/22"/>
    <property type="match status" value="1"/>
</dbReference>
<evidence type="ECO:0000256" key="1">
    <source>
        <dbReference type="ARBA" id="ARBA00006638"/>
    </source>
</evidence>